<dbReference type="OMA" id="QVDRDNY"/>
<dbReference type="InterPro" id="IPR018888">
    <property type="entry name" value="UPF0561"/>
</dbReference>
<evidence type="ECO:0000256" key="1">
    <source>
        <dbReference type="ARBA" id="ARBA00006905"/>
    </source>
</evidence>
<reference evidence="4" key="1">
    <citation type="submission" date="2015-02" db="EMBL/GenBank/DDBJ databases">
        <title>Genome sequencing for Strongylocentrotus purpuratus.</title>
        <authorList>
            <person name="Murali S."/>
            <person name="Liu Y."/>
            <person name="Vee V."/>
            <person name="English A."/>
            <person name="Wang M."/>
            <person name="Skinner E."/>
            <person name="Han Y."/>
            <person name="Muzny D.M."/>
            <person name="Worley K.C."/>
            <person name="Gibbs R.A."/>
        </authorList>
    </citation>
    <scope>NUCLEOTIDE SEQUENCE</scope>
</reference>
<evidence type="ECO:0000313" key="3">
    <source>
        <dbReference type="EnsemblMetazoa" id="XP_030835434"/>
    </source>
</evidence>
<sequence>MEDKDLAPELGASDHGCVSRLDLTSGFMKHIIRNQQRRDDYDKEVRVMQEQQKTTAKENKNHARKPGQSIYVPPAKASKGNGRINDYDKNVFKLQYEAPDREVSEWLVHKGDDPHGIAERFGRQCRLSSPLIKALGSFIEEEMDKRGLHT</sequence>
<dbReference type="GeneID" id="764611"/>
<reference evidence="3" key="2">
    <citation type="submission" date="2021-01" db="UniProtKB">
        <authorList>
            <consortium name="EnsemblMetazoa"/>
        </authorList>
    </citation>
    <scope>IDENTIFICATION</scope>
</reference>
<keyword evidence="4" id="KW-1185">Reference proteome</keyword>
<dbReference type="InParanoid" id="A0A7M7NED3"/>
<accession>A0A7M7NED3</accession>
<dbReference type="Pfam" id="PF10573">
    <property type="entry name" value="UPF0561"/>
    <property type="match status" value="1"/>
</dbReference>
<protein>
    <submittedName>
        <fullName evidence="3">Uncharacterized protein</fullName>
    </submittedName>
</protein>
<comment type="similarity">
    <text evidence="1">Belongs to the UPF0561 family.</text>
</comment>
<evidence type="ECO:0000256" key="2">
    <source>
        <dbReference type="SAM" id="MobiDB-lite"/>
    </source>
</evidence>
<proteinExistence type="inferred from homology"/>
<dbReference type="RefSeq" id="XP_030835434.1">
    <property type="nucleotide sequence ID" value="XM_030979574.1"/>
</dbReference>
<evidence type="ECO:0000313" key="4">
    <source>
        <dbReference type="Proteomes" id="UP000007110"/>
    </source>
</evidence>
<dbReference type="EnsemblMetazoa" id="XM_030979574">
    <property type="protein sequence ID" value="XP_030835434"/>
    <property type="gene ID" value="LOC764611"/>
</dbReference>
<dbReference type="FunCoup" id="A0A7M7NED3">
    <property type="interactions" value="531"/>
</dbReference>
<organism evidence="3 4">
    <name type="scientific">Strongylocentrotus purpuratus</name>
    <name type="common">Purple sea urchin</name>
    <dbReference type="NCBI Taxonomy" id="7668"/>
    <lineage>
        <taxon>Eukaryota</taxon>
        <taxon>Metazoa</taxon>
        <taxon>Echinodermata</taxon>
        <taxon>Eleutherozoa</taxon>
        <taxon>Echinozoa</taxon>
        <taxon>Echinoidea</taxon>
        <taxon>Euechinoidea</taxon>
        <taxon>Echinacea</taxon>
        <taxon>Camarodonta</taxon>
        <taxon>Echinidea</taxon>
        <taxon>Strongylocentrotidae</taxon>
        <taxon>Strongylocentrotus</taxon>
    </lineage>
</organism>
<dbReference type="KEGG" id="spu:764611"/>
<dbReference type="PANTHER" id="PTHR34256:SF1">
    <property type="entry name" value="UPF0561 PROTEIN C2ORF68"/>
    <property type="match status" value="1"/>
</dbReference>
<feature type="region of interest" description="Disordered" evidence="2">
    <location>
        <begin position="49"/>
        <end position="84"/>
    </location>
</feature>
<dbReference type="PANTHER" id="PTHR34256">
    <property type="entry name" value="UPF0561 PROTEIN C2ORF68"/>
    <property type="match status" value="1"/>
</dbReference>
<dbReference type="AlphaFoldDB" id="A0A7M7NED3"/>
<dbReference type="Proteomes" id="UP000007110">
    <property type="component" value="Unassembled WGS sequence"/>
</dbReference>
<dbReference type="OrthoDB" id="10033037at2759"/>
<name>A0A7M7NED3_STRPU</name>